<name>A0AAD1ZFF6_9LAMI</name>
<sequence length="538" mass="59859">MASTLLVSPKPRNFTHLIGKNYEIALNQSLQALLNSVGNPNFPYLISSFYDLLQSKTDPPLETIWVYSALSFRNANSAKNEPLDQLSSIKDLFQLIISCSASCNSIKCIALISPLIYPLHSFIVGLKGFELGSKKERKVNKEIKGLVDSILGYINVCCEGLDGSCDDLNGVIPLGNLVSVWIGHNIAENGNVLESLRMFFPLLSNEILEKVSIEGCETSELAGFVIAEAFLLKLCLKMRGEGIENELQNEIRTWVVGSITSFRSSYFYVTLVRMLLEPMLPVTSLMNSANEVLLRKILYDALILVEYSFLASVSLARLSAKHTKNIILGKLMVTHEAIEYFRECSDHNKATSYSNAFASSSLPSELLKWIKNETGSEVTNTGPNGSSPKAFLRWMLNIENRGIRIFDDDMSKSRAKLISDNLKEDLEKLANKGEGKTLDTDLFFIDNKGENNGNEEDDKTGESMSAAFMAAAHSMQSAEHGGTKRRAKKSEKRKRVKFLKYSLAENSESYTFPRKDRGNSGSDVENPSSDEELEVKEQ</sequence>
<dbReference type="PANTHER" id="PTHR35505">
    <property type="entry name" value="OS01G0600300 PROTEIN"/>
    <property type="match status" value="1"/>
</dbReference>
<accession>A0AAD1ZFF6</accession>
<dbReference type="AlphaFoldDB" id="A0AAD1ZFF6"/>
<feature type="region of interest" description="Disordered" evidence="1">
    <location>
        <begin position="472"/>
        <end position="494"/>
    </location>
</feature>
<evidence type="ECO:0000313" key="2">
    <source>
        <dbReference type="EMBL" id="CAI9766027.1"/>
    </source>
</evidence>
<dbReference type="Proteomes" id="UP000834106">
    <property type="component" value="Chromosome 8"/>
</dbReference>
<evidence type="ECO:0000313" key="3">
    <source>
        <dbReference type="Proteomes" id="UP000834106"/>
    </source>
</evidence>
<reference evidence="2" key="1">
    <citation type="submission" date="2023-05" db="EMBL/GenBank/DDBJ databases">
        <authorList>
            <person name="Huff M."/>
        </authorList>
    </citation>
    <scope>NUCLEOTIDE SEQUENCE</scope>
</reference>
<gene>
    <name evidence="2" type="ORF">FPE_LOCUS13457</name>
</gene>
<feature type="region of interest" description="Disordered" evidence="1">
    <location>
        <begin position="509"/>
        <end position="538"/>
    </location>
</feature>
<evidence type="ECO:0000256" key="1">
    <source>
        <dbReference type="SAM" id="MobiDB-lite"/>
    </source>
</evidence>
<dbReference type="EMBL" id="OU503043">
    <property type="protein sequence ID" value="CAI9766027.1"/>
    <property type="molecule type" value="Genomic_DNA"/>
</dbReference>
<proteinExistence type="predicted"/>
<keyword evidence="3" id="KW-1185">Reference proteome</keyword>
<protein>
    <submittedName>
        <fullName evidence="2">Uncharacterized protein</fullName>
    </submittedName>
</protein>
<feature type="compositionally biased region" description="Basic residues" evidence="1">
    <location>
        <begin position="483"/>
        <end position="494"/>
    </location>
</feature>
<dbReference type="PANTHER" id="PTHR35505:SF5">
    <property type="entry name" value="SUBSTRATE CARRIER FAMILY PROTEIN"/>
    <property type="match status" value="1"/>
</dbReference>
<organism evidence="2 3">
    <name type="scientific">Fraxinus pennsylvanica</name>
    <dbReference type="NCBI Taxonomy" id="56036"/>
    <lineage>
        <taxon>Eukaryota</taxon>
        <taxon>Viridiplantae</taxon>
        <taxon>Streptophyta</taxon>
        <taxon>Embryophyta</taxon>
        <taxon>Tracheophyta</taxon>
        <taxon>Spermatophyta</taxon>
        <taxon>Magnoliopsida</taxon>
        <taxon>eudicotyledons</taxon>
        <taxon>Gunneridae</taxon>
        <taxon>Pentapetalae</taxon>
        <taxon>asterids</taxon>
        <taxon>lamiids</taxon>
        <taxon>Lamiales</taxon>
        <taxon>Oleaceae</taxon>
        <taxon>Oleeae</taxon>
        <taxon>Fraxinus</taxon>
    </lineage>
</organism>
<feature type="compositionally biased region" description="Acidic residues" evidence="1">
    <location>
        <begin position="528"/>
        <end position="538"/>
    </location>
</feature>